<protein>
    <submittedName>
        <fullName evidence="2">Uncharacterized protein</fullName>
    </submittedName>
</protein>
<keyword evidence="1" id="KW-0812">Transmembrane</keyword>
<dbReference type="AlphaFoldDB" id="A0A4Y2AK48"/>
<feature type="transmembrane region" description="Helical" evidence="1">
    <location>
        <begin position="21"/>
        <end position="39"/>
    </location>
</feature>
<sequence length="146" mass="16601">MAIPRQMGVRSDSMKFRVLELSISVICLALFIACFKIFGWAEEGIIPYVCHEFGCEIAVFTITLAVIFMGMQDPDTSDLMYTKLSLLELAKFKRSREDRGILVPIKKARISAIKRKCDASETIESHYIGTLFYASYFSSVDRYVCI</sequence>
<reference evidence="2 3" key="1">
    <citation type="journal article" date="2019" name="Sci. Rep.">
        <title>Orb-weaving spider Araneus ventricosus genome elucidates the spidroin gene catalogue.</title>
        <authorList>
            <person name="Kono N."/>
            <person name="Nakamura H."/>
            <person name="Ohtoshi R."/>
            <person name="Moran D.A.P."/>
            <person name="Shinohara A."/>
            <person name="Yoshida Y."/>
            <person name="Fujiwara M."/>
            <person name="Mori M."/>
            <person name="Tomita M."/>
            <person name="Arakawa K."/>
        </authorList>
    </citation>
    <scope>NUCLEOTIDE SEQUENCE [LARGE SCALE GENOMIC DNA]</scope>
</reference>
<dbReference type="PROSITE" id="PS51257">
    <property type="entry name" value="PROKAR_LIPOPROTEIN"/>
    <property type="match status" value="1"/>
</dbReference>
<dbReference type="Proteomes" id="UP000499080">
    <property type="component" value="Unassembled WGS sequence"/>
</dbReference>
<accession>A0A4Y2AK48</accession>
<evidence type="ECO:0000313" key="2">
    <source>
        <dbReference type="EMBL" id="GBL79334.1"/>
    </source>
</evidence>
<gene>
    <name evidence="2" type="ORF">AVEN_92536_1</name>
</gene>
<comment type="caution">
    <text evidence="2">The sequence shown here is derived from an EMBL/GenBank/DDBJ whole genome shotgun (WGS) entry which is preliminary data.</text>
</comment>
<organism evidence="2 3">
    <name type="scientific">Araneus ventricosus</name>
    <name type="common">Orbweaver spider</name>
    <name type="synonym">Epeira ventricosa</name>
    <dbReference type="NCBI Taxonomy" id="182803"/>
    <lineage>
        <taxon>Eukaryota</taxon>
        <taxon>Metazoa</taxon>
        <taxon>Ecdysozoa</taxon>
        <taxon>Arthropoda</taxon>
        <taxon>Chelicerata</taxon>
        <taxon>Arachnida</taxon>
        <taxon>Araneae</taxon>
        <taxon>Araneomorphae</taxon>
        <taxon>Entelegynae</taxon>
        <taxon>Araneoidea</taxon>
        <taxon>Araneidae</taxon>
        <taxon>Araneus</taxon>
    </lineage>
</organism>
<name>A0A4Y2AK48_ARAVE</name>
<keyword evidence="1" id="KW-0472">Membrane</keyword>
<proteinExistence type="predicted"/>
<feature type="transmembrane region" description="Helical" evidence="1">
    <location>
        <begin position="45"/>
        <end position="70"/>
    </location>
</feature>
<keyword evidence="3" id="KW-1185">Reference proteome</keyword>
<evidence type="ECO:0000313" key="3">
    <source>
        <dbReference type="Proteomes" id="UP000499080"/>
    </source>
</evidence>
<dbReference type="EMBL" id="BGPR01000018">
    <property type="protein sequence ID" value="GBL79334.1"/>
    <property type="molecule type" value="Genomic_DNA"/>
</dbReference>
<keyword evidence="1" id="KW-1133">Transmembrane helix</keyword>
<evidence type="ECO:0000256" key="1">
    <source>
        <dbReference type="SAM" id="Phobius"/>
    </source>
</evidence>